<comment type="caution">
    <text evidence="1">The sequence shown here is derived from an EMBL/GenBank/DDBJ whole genome shotgun (WGS) entry which is preliminary data.</text>
</comment>
<accession>A0A1U7HSM7</accession>
<organism evidence="1 2">
    <name type="scientific">Hydrococcus rivularis NIES-593</name>
    <dbReference type="NCBI Taxonomy" id="1921803"/>
    <lineage>
        <taxon>Bacteria</taxon>
        <taxon>Bacillati</taxon>
        <taxon>Cyanobacteriota</taxon>
        <taxon>Cyanophyceae</taxon>
        <taxon>Pleurocapsales</taxon>
        <taxon>Hydrococcaceae</taxon>
        <taxon>Hydrococcus</taxon>
    </lineage>
</organism>
<reference evidence="1 2" key="1">
    <citation type="submission" date="2016-11" db="EMBL/GenBank/DDBJ databases">
        <title>Draft Genome Sequences of Nine Cyanobacterial Strains from Diverse Habitats.</title>
        <authorList>
            <person name="Zhu T."/>
            <person name="Hou S."/>
            <person name="Lu X."/>
            <person name="Hess W.R."/>
        </authorList>
    </citation>
    <scope>NUCLEOTIDE SEQUENCE [LARGE SCALE GENOMIC DNA]</scope>
    <source>
        <strain evidence="1 2">NIES-593</strain>
    </source>
</reference>
<evidence type="ECO:0000313" key="2">
    <source>
        <dbReference type="Proteomes" id="UP000186868"/>
    </source>
</evidence>
<name>A0A1U7HSM7_9CYAN</name>
<dbReference type="EMBL" id="MRCB01000001">
    <property type="protein sequence ID" value="OKH26577.1"/>
    <property type="molecule type" value="Genomic_DNA"/>
</dbReference>
<gene>
    <name evidence="1" type="ORF">NIES593_00480</name>
</gene>
<proteinExistence type="predicted"/>
<dbReference type="OrthoDB" id="583352at2"/>
<sequence>MEKYLSIRRSIPIFIVASFGLIASPDVAVLAATSKFNPESDSLALNVEYENELNNLNDTDAAYVRAIREHFD</sequence>
<evidence type="ECO:0000313" key="1">
    <source>
        <dbReference type="EMBL" id="OKH26577.1"/>
    </source>
</evidence>
<keyword evidence="2" id="KW-1185">Reference proteome</keyword>
<protein>
    <submittedName>
        <fullName evidence="1">Uncharacterized protein</fullName>
    </submittedName>
</protein>
<dbReference type="RefSeq" id="WP_073597719.1">
    <property type="nucleotide sequence ID" value="NZ_MRCB01000001.1"/>
</dbReference>
<dbReference type="AlphaFoldDB" id="A0A1U7HSM7"/>
<dbReference type="Proteomes" id="UP000186868">
    <property type="component" value="Unassembled WGS sequence"/>
</dbReference>